<dbReference type="AlphaFoldDB" id="A0A5A7MPY2"/>
<evidence type="ECO:0000259" key="1">
    <source>
        <dbReference type="Pfam" id="PF00501"/>
    </source>
</evidence>
<dbReference type="InterPro" id="IPR052987">
    <property type="entry name" value="Chloroplast_AMP-bd_Enzymes"/>
</dbReference>
<evidence type="ECO:0000313" key="2">
    <source>
        <dbReference type="EMBL" id="GEQ98090.1"/>
    </source>
</evidence>
<name>A0A5A7MPY2_9PROT</name>
<feature type="domain" description="AMP-dependent synthetase/ligase" evidence="1">
    <location>
        <begin position="14"/>
        <end position="137"/>
    </location>
</feature>
<dbReference type="InterPro" id="IPR000873">
    <property type="entry name" value="AMP-dep_synth/lig_dom"/>
</dbReference>
<dbReference type="RefSeq" id="WP_210431618.1">
    <property type="nucleotide sequence ID" value="NZ_BKCL01000004.1"/>
</dbReference>
<accession>A0A5A7MPY2</accession>
<reference evidence="2 3" key="1">
    <citation type="submission" date="2019-09" db="EMBL/GenBank/DDBJ databases">
        <title>NBRP : Genome information of microbial organism related human and environment.</title>
        <authorList>
            <person name="Hattori M."/>
            <person name="Oshima K."/>
            <person name="Inaba H."/>
            <person name="Suda W."/>
            <person name="Sakamoto M."/>
            <person name="Iino T."/>
            <person name="Kitahara M."/>
            <person name="Oshida Y."/>
            <person name="Iida T."/>
            <person name="Kudo T."/>
            <person name="Itoh T."/>
            <person name="Ohkuma M."/>
        </authorList>
    </citation>
    <scope>NUCLEOTIDE SEQUENCE [LARGE SCALE GENOMIC DNA]</scope>
    <source>
        <strain evidence="2 3">Hi-2</strain>
    </source>
</reference>
<gene>
    <name evidence="2" type="ORF">JCM17844_17270</name>
</gene>
<dbReference type="InterPro" id="IPR042099">
    <property type="entry name" value="ANL_N_sf"/>
</dbReference>
<dbReference type="PANTHER" id="PTHR43813:SF1">
    <property type="entry name" value="ACYL-ACTIVATING ENZYME 16, CHLOROPLASTIC-RELATED"/>
    <property type="match status" value="1"/>
</dbReference>
<dbReference type="Pfam" id="PF00501">
    <property type="entry name" value="AMP-binding"/>
    <property type="match status" value="1"/>
</dbReference>
<protein>
    <recommendedName>
        <fullName evidence="1">AMP-dependent synthetase/ligase domain-containing protein</fullName>
    </recommendedName>
</protein>
<sequence length="183" mass="20744">MGPEKYQNLVQMLFEQARKNGTKPFLWAKSEGRFQAQSWDEVVDQVARMSRALIKEGVQAGDRVALISENRPEWLIADFAIMAAGAITVPAYTTSTTSDYQHILENSRAKGVIVSTAKLARTVLPAAHLSDSAEFVIAMEEPRLTQSINARMLRWTMCWRHNPPVWMRCGKPPLPYRARMLRV</sequence>
<dbReference type="EMBL" id="BKCL01000004">
    <property type="protein sequence ID" value="GEQ98090.1"/>
    <property type="molecule type" value="Genomic_DNA"/>
</dbReference>
<comment type="caution">
    <text evidence="2">The sequence shown here is derived from an EMBL/GenBank/DDBJ whole genome shotgun (WGS) entry which is preliminary data.</text>
</comment>
<organism evidence="2 3">
    <name type="scientific">Iodidimonas gelatinilytica</name>
    <dbReference type="NCBI Taxonomy" id="1236966"/>
    <lineage>
        <taxon>Bacteria</taxon>
        <taxon>Pseudomonadati</taxon>
        <taxon>Pseudomonadota</taxon>
        <taxon>Alphaproteobacteria</taxon>
        <taxon>Iodidimonadales</taxon>
        <taxon>Iodidimonadaceae</taxon>
        <taxon>Iodidimonas</taxon>
    </lineage>
</organism>
<dbReference type="Proteomes" id="UP000322084">
    <property type="component" value="Unassembled WGS sequence"/>
</dbReference>
<dbReference type="Gene3D" id="3.40.50.12780">
    <property type="entry name" value="N-terminal domain of ligase-like"/>
    <property type="match status" value="1"/>
</dbReference>
<dbReference type="PANTHER" id="PTHR43813">
    <property type="entry name" value="ACYL-ACTIVATING ENZYME 16, CHLOROPLASTIC-RELATED"/>
    <property type="match status" value="1"/>
</dbReference>
<evidence type="ECO:0000313" key="3">
    <source>
        <dbReference type="Proteomes" id="UP000322084"/>
    </source>
</evidence>
<proteinExistence type="predicted"/>
<dbReference type="SUPFAM" id="SSF56801">
    <property type="entry name" value="Acetyl-CoA synthetase-like"/>
    <property type="match status" value="1"/>
</dbReference>